<dbReference type="Proteomes" id="UP001419910">
    <property type="component" value="Unassembled WGS sequence"/>
</dbReference>
<accession>A0ABU9YBX5</accession>
<protein>
    <recommendedName>
        <fullName evidence="4">Tetratricopeptide repeat protein</fullName>
    </recommendedName>
</protein>
<name>A0ABU9YBX5_9SPHN</name>
<feature type="transmembrane region" description="Helical" evidence="1">
    <location>
        <begin position="12"/>
        <end position="34"/>
    </location>
</feature>
<evidence type="ECO:0008006" key="4">
    <source>
        <dbReference type="Google" id="ProtNLM"/>
    </source>
</evidence>
<evidence type="ECO:0000313" key="2">
    <source>
        <dbReference type="EMBL" id="MEN2793323.1"/>
    </source>
</evidence>
<proteinExistence type="predicted"/>
<evidence type="ECO:0000256" key="1">
    <source>
        <dbReference type="SAM" id="Phobius"/>
    </source>
</evidence>
<dbReference type="EMBL" id="JBDIME010000044">
    <property type="protein sequence ID" value="MEN2793323.1"/>
    <property type="molecule type" value="Genomic_DNA"/>
</dbReference>
<keyword evidence="3" id="KW-1185">Reference proteome</keyword>
<sequence length="403" mass="43114">MTTSPAGIFRTIGFKLLGAATVLGGGALILSGALDASVSDGHPDGLGGFAKGSVAAMHHRLVSDLALEKGATIPLRDLPIATALLSKSPLDPVAQTYLGLAAQAKGDVAAAHSLMELAVRSDGRAVRPRIWLIDQSLRRRDFSAAVEHLDRLIMTNPDRRQVTIKAMSSIVRDPASRAPLARMLATNPSWRQEFLYELNQQGMSPDAIFGLTTRNSAKTEAIFEQSSLLQTLLKNHEYERAYLAWINFLPESSLKQVGIIYDPGFADLPGPAPFNWQLVSGPNGSAEFSRPKGLAVTYLGATPTMLAQQTLLLSPGRYRFSVVASGSDEYNQLAWTITCAGGGEPVQTTKLANLADRQRRYSTIFEIPASGCEAQQLALAGSPGEFPKTATAAIDTVLIEAAE</sequence>
<dbReference type="InterPro" id="IPR011990">
    <property type="entry name" value="TPR-like_helical_dom_sf"/>
</dbReference>
<gene>
    <name evidence="2" type="ORF">ABC974_27130</name>
</gene>
<keyword evidence="1" id="KW-1133">Transmembrane helix</keyword>
<evidence type="ECO:0000313" key="3">
    <source>
        <dbReference type="Proteomes" id="UP001419910"/>
    </source>
</evidence>
<keyword evidence="1" id="KW-0472">Membrane</keyword>
<dbReference type="SUPFAM" id="SSF48452">
    <property type="entry name" value="TPR-like"/>
    <property type="match status" value="1"/>
</dbReference>
<dbReference type="Gene3D" id="1.25.40.10">
    <property type="entry name" value="Tetratricopeptide repeat domain"/>
    <property type="match status" value="1"/>
</dbReference>
<keyword evidence="1" id="KW-0812">Transmembrane</keyword>
<reference evidence="2 3" key="1">
    <citation type="submission" date="2024-05" db="EMBL/GenBank/DDBJ databases">
        <authorList>
            <person name="Liu Q."/>
            <person name="Xin Y.-H."/>
        </authorList>
    </citation>
    <scope>NUCLEOTIDE SEQUENCE [LARGE SCALE GENOMIC DNA]</scope>
    <source>
        <strain evidence="2 3">CGMCC 1.10181</strain>
    </source>
</reference>
<comment type="caution">
    <text evidence="2">The sequence shown here is derived from an EMBL/GenBank/DDBJ whole genome shotgun (WGS) entry which is preliminary data.</text>
</comment>
<dbReference type="RefSeq" id="WP_343888699.1">
    <property type="nucleotide sequence ID" value="NZ_BAAAEH010000011.1"/>
</dbReference>
<organism evidence="2 3">
    <name type="scientific">Sphingomonas oligophenolica</name>
    <dbReference type="NCBI Taxonomy" id="301154"/>
    <lineage>
        <taxon>Bacteria</taxon>
        <taxon>Pseudomonadati</taxon>
        <taxon>Pseudomonadota</taxon>
        <taxon>Alphaproteobacteria</taxon>
        <taxon>Sphingomonadales</taxon>
        <taxon>Sphingomonadaceae</taxon>
        <taxon>Sphingomonas</taxon>
    </lineage>
</organism>